<keyword evidence="2" id="KW-0732">Signal</keyword>
<reference evidence="4 5" key="1">
    <citation type="journal article" date="2016" name="Appl. Environ. Microbiol.">
        <title>Lack of Overt Genome Reduction in the Bryostatin-Producing Bryozoan Symbiont "Candidatus Endobugula sertula".</title>
        <authorList>
            <person name="Miller I.J."/>
            <person name="Vanee N."/>
            <person name="Fong S.S."/>
            <person name="Lim-Fong G.E."/>
            <person name="Kwan J.C."/>
        </authorList>
    </citation>
    <scope>NUCLEOTIDE SEQUENCE [LARGE SCALE GENOMIC DNA]</scope>
    <source>
        <strain evidence="4">AB1-4</strain>
    </source>
</reference>
<name>A0A1D2QPF3_9GAMM</name>
<evidence type="ECO:0000256" key="2">
    <source>
        <dbReference type="SAM" id="SignalP"/>
    </source>
</evidence>
<dbReference type="PANTHER" id="PTHR40940">
    <property type="entry name" value="PROTEIN BATD-RELATED"/>
    <property type="match status" value="1"/>
</dbReference>
<comment type="caution">
    <text evidence="4">The sequence shown here is derived from an EMBL/GenBank/DDBJ whole genome shotgun (WGS) entry which is preliminary data.</text>
</comment>
<dbReference type="STRING" id="62101.AB835_08950"/>
<dbReference type="Proteomes" id="UP000242502">
    <property type="component" value="Unassembled WGS sequence"/>
</dbReference>
<dbReference type="InterPro" id="IPR025738">
    <property type="entry name" value="BatD"/>
</dbReference>
<feature type="domain" description="DUF7939" evidence="3">
    <location>
        <begin position="459"/>
        <end position="537"/>
    </location>
</feature>
<sequence length="554" mass="62519">MNKLTLSLTLLLLSINVHALTLTSTVDRTSIGLNETLILTITLDKQDGDTIDFSRVEIQFDILNRQRSSQTSIINGRITAKTEWNLILAPKEAGTLVIPSFSVGGVFSDAITITVTDNSPANTAGEKTNSEVFLESSIDKSTVYVQEQLLFTLRLYYRTSLSGYTPDNLSITGATTELVAENNFTTNYQAIRYNVLEKVYAIHPQSSGTMDIPAQSWQVEKSIRGFSFGQITNPYLRIRSQALQVEVKPVPKVSTAKQWLPASRLSLEQQWQQSTITAKVGEPLTYSLLLKAHGLNYSQLPSLALSSNEEFTIYSDLPQVENSKNMQGIIGSRTENYAVIPKKPGTFMLPEISLRWWNVTSNKEELIVLPRQQVIVANSEIFKEPLPSSPNKISGLPSPVIVNDNTLMYWQISSLLFACLSIIFLVLWQRQPNNPKQQTVVDTSEQKKRSNAHIKKSMVDIEQAIKQQQWRVLKTHLLQWASLVTQQPIKNSGDLIHYFPDLEEALSILDKQLYSESNVVIWDFKEMLPLLKQQHHNQQKVADKKPLLKVLYTN</sequence>
<dbReference type="EMBL" id="MDLC01000029">
    <property type="protein sequence ID" value="ODS23403.1"/>
    <property type="molecule type" value="Genomic_DNA"/>
</dbReference>
<dbReference type="PANTHER" id="PTHR40940:SF1">
    <property type="entry name" value="PROTEIN BATD"/>
    <property type="match status" value="1"/>
</dbReference>
<dbReference type="Pfam" id="PF25607">
    <property type="entry name" value="DUF7939"/>
    <property type="match status" value="1"/>
</dbReference>
<evidence type="ECO:0000256" key="1">
    <source>
        <dbReference type="SAM" id="Phobius"/>
    </source>
</evidence>
<dbReference type="Pfam" id="PF13584">
    <property type="entry name" value="BatD"/>
    <property type="match status" value="2"/>
</dbReference>
<keyword evidence="1" id="KW-0812">Transmembrane</keyword>
<organism evidence="4 5">
    <name type="scientific">Candidatus Endobugula sertula</name>
    <name type="common">Bugula neritina bacterial symbiont</name>
    <dbReference type="NCBI Taxonomy" id="62101"/>
    <lineage>
        <taxon>Bacteria</taxon>
        <taxon>Pseudomonadati</taxon>
        <taxon>Pseudomonadota</taxon>
        <taxon>Gammaproteobacteria</taxon>
        <taxon>Cellvibrionales</taxon>
        <taxon>Cellvibrionaceae</taxon>
        <taxon>Candidatus Endobugula</taxon>
    </lineage>
</organism>
<protein>
    <recommendedName>
        <fullName evidence="3">DUF7939 domain-containing protein</fullName>
    </recommendedName>
</protein>
<dbReference type="AlphaFoldDB" id="A0A1D2QPF3"/>
<feature type="chain" id="PRO_5008906559" description="DUF7939 domain-containing protein" evidence="2">
    <location>
        <begin position="20"/>
        <end position="554"/>
    </location>
</feature>
<feature type="signal peptide" evidence="2">
    <location>
        <begin position="1"/>
        <end position="19"/>
    </location>
</feature>
<keyword evidence="1" id="KW-1133">Transmembrane helix</keyword>
<evidence type="ECO:0000259" key="3">
    <source>
        <dbReference type="Pfam" id="PF25607"/>
    </source>
</evidence>
<gene>
    <name evidence="4" type="ORF">AB835_08950</name>
</gene>
<accession>A0A1D2QPF3</accession>
<proteinExistence type="predicted"/>
<feature type="transmembrane region" description="Helical" evidence="1">
    <location>
        <begin position="407"/>
        <end position="428"/>
    </location>
</feature>
<evidence type="ECO:0000313" key="4">
    <source>
        <dbReference type="EMBL" id="ODS23403.1"/>
    </source>
</evidence>
<evidence type="ECO:0000313" key="5">
    <source>
        <dbReference type="Proteomes" id="UP000242502"/>
    </source>
</evidence>
<dbReference type="InterPro" id="IPR057699">
    <property type="entry name" value="DUF7939"/>
</dbReference>
<keyword evidence="1" id="KW-0472">Membrane</keyword>